<keyword evidence="1" id="KW-0732">Signal</keyword>
<dbReference type="AlphaFoldDB" id="A0AAI8V9U4"/>
<reference evidence="2" key="1">
    <citation type="submission" date="2023-10" db="EMBL/GenBank/DDBJ databases">
        <authorList>
            <person name="Hackl T."/>
        </authorList>
    </citation>
    <scope>NUCLEOTIDE SEQUENCE</scope>
</reference>
<feature type="signal peptide" evidence="1">
    <location>
        <begin position="1"/>
        <end position="28"/>
    </location>
</feature>
<feature type="chain" id="PRO_5042504196" evidence="1">
    <location>
        <begin position="29"/>
        <end position="137"/>
    </location>
</feature>
<evidence type="ECO:0000313" key="2">
    <source>
        <dbReference type="EMBL" id="CAJ2501004.1"/>
    </source>
</evidence>
<keyword evidence="3" id="KW-1185">Reference proteome</keyword>
<evidence type="ECO:0000313" key="3">
    <source>
        <dbReference type="Proteomes" id="UP001295740"/>
    </source>
</evidence>
<dbReference type="Proteomes" id="UP001295740">
    <property type="component" value="Unassembled WGS sequence"/>
</dbReference>
<name>A0AAI8V9U4_9PEZI</name>
<protein>
    <submittedName>
        <fullName evidence="2">Uu.00g038570.m01.CDS01</fullName>
    </submittedName>
</protein>
<evidence type="ECO:0000256" key="1">
    <source>
        <dbReference type="SAM" id="SignalP"/>
    </source>
</evidence>
<gene>
    <name evidence="2" type="ORF">KHLLAP_LOCUS1472</name>
</gene>
<comment type="caution">
    <text evidence="2">The sequence shown here is derived from an EMBL/GenBank/DDBJ whole genome shotgun (WGS) entry which is preliminary data.</text>
</comment>
<dbReference type="EMBL" id="CAUWAG010000003">
    <property type="protein sequence ID" value="CAJ2501004.1"/>
    <property type="molecule type" value="Genomic_DNA"/>
</dbReference>
<accession>A0AAI8V9U4</accession>
<sequence>MYLFRRSTAASPVLQLLFGIFLIAETQAIPFPLLWGIYGYKEDICTGKDTDERIWTDHDFRSQDCKKLQYDKGKPGVFELDDFDDCRLTFYDEGDDNCKVPTSMSYTAPKDDDTVKCWNWDPTWKYYKVECGQSDSE</sequence>
<organism evidence="2 3">
    <name type="scientific">Anthostomella pinea</name>
    <dbReference type="NCBI Taxonomy" id="933095"/>
    <lineage>
        <taxon>Eukaryota</taxon>
        <taxon>Fungi</taxon>
        <taxon>Dikarya</taxon>
        <taxon>Ascomycota</taxon>
        <taxon>Pezizomycotina</taxon>
        <taxon>Sordariomycetes</taxon>
        <taxon>Xylariomycetidae</taxon>
        <taxon>Xylariales</taxon>
        <taxon>Xylariaceae</taxon>
        <taxon>Anthostomella</taxon>
    </lineage>
</organism>
<proteinExistence type="predicted"/>